<protein>
    <submittedName>
        <fullName evidence="1">Uncharacterized protein</fullName>
    </submittedName>
</protein>
<accession>A0ABR2J7Z9</accession>
<dbReference type="EMBL" id="JAPCWZ010000003">
    <property type="protein sequence ID" value="KAK8873901.1"/>
    <property type="molecule type" value="Genomic_DNA"/>
</dbReference>
<sequence length="108" mass="12118">MHHPLMPELFTHIPPLDDFETPVSGSTAASLSGFRNRVIIPSPQCTPSIPTRKPGFTCDECQQSFDTKHKLRKQPQIKPQKAASLRISAVRKTVFQIKRPEAPSNQRS</sequence>
<evidence type="ECO:0000313" key="1">
    <source>
        <dbReference type="EMBL" id="KAK8873901.1"/>
    </source>
</evidence>
<gene>
    <name evidence="1" type="ORF">PGQ11_004415</name>
</gene>
<organism evidence="1 2">
    <name type="scientific">Apiospora arundinis</name>
    <dbReference type="NCBI Taxonomy" id="335852"/>
    <lineage>
        <taxon>Eukaryota</taxon>
        <taxon>Fungi</taxon>
        <taxon>Dikarya</taxon>
        <taxon>Ascomycota</taxon>
        <taxon>Pezizomycotina</taxon>
        <taxon>Sordariomycetes</taxon>
        <taxon>Xylariomycetidae</taxon>
        <taxon>Amphisphaeriales</taxon>
        <taxon>Apiosporaceae</taxon>
        <taxon>Apiospora</taxon>
    </lineage>
</organism>
<keyword evidence="2" id="KW-1185">Reference proteome</keyword>
<proteinExistence type="predicted"/>
<name>A0ABR2J7Z9_9PEZI</name>
<reference evidence="1 2" key="1">
    <citation type="journal article" date="2024" name="IMA Fungus">
        <title>Apiospora arundinis, a panoply of carbohydrate-active enzymes and secondary metabolites.</title>
        <authorList>
            <person name="Sorensen T."/>
            <person name="Petersen C."/>
            <person name="Muurmann A.T."/>
            <person name="Christiansen J.V."/>
            <person name="Brundto M.L."/>
            <person name="Overgaard C.K."/>
            <person name="Boysen A.T."/>
            <person name="Wollenberg R.D."/>
            <person name="Larsen T.O."/>
            <person name="Sorensen J.L."/>
            <person name="Nielsen K.L."/>
            <person name="Sondergaard T.E."/>
        </authorList>
    </citation>
    <scope>NUCLEOTIDE SEQUENCE [LARGE SCALE GENOMIC DNA]</scope>
    <source>
        <strain evidence="1 2">AAU 773</strain>
    </source>
</reference>
<evidence type="ECO:0000313" key="2">
    <source>
        <dbReference type="Proteomes" id="UP001390339"/>
    </source>
</evidence>
<comment type="caution">
    <text evidence="1">The sequence shown here is derived from an EMBL/GenBank/DDBJ whole genome shotgun (WGS) entry which is preliminary data.</text>
</comment>
<dbReference type="Proteomes" id="UP001390339">
    <property type="component" value="Unassembled WGS sequence"/>
</dbReference>